<dbReference type="CDD" id="cd13886">
    <property type="entry name" value="CuRO_2_MCO_like_1"/>
    <property type="match status" value="1"/>
</dbReference>
<evidence type="ECO:0000313" key="10">
    <source>
        <dbReference type="Proteomes" id="UP000799438"/>
    </source>
</evidence>
<evidence type="ECO:0000256" key="2">
    <source>
        <dbReference type="ARBA" id="ARBA00022723"/>
    </source>
</evidence>
<dbReference type="EMBL" id="ML995488">
    <property type="protein sequence ID" value="KAF2141018.1"/>
    <property type="molecule type" value="Genomic_DNA"/>
</dbReference>
<keyword evidence="5" id="KW-1133">Transmembrane helix</keyword>
<protein>
    <submittedName>
        <fullName evidence="9">Multicopper oxidase</fullName>
    </submittedName>
</protein>
<keyword evidence="10" id="KW-1185">Reference proteome</keyword>
<dbReference type="FunFam" id="2.60.40.420:FF:000071">
    <property type="entry name" value="Conidial pigment biosynthesis oxidase Abr1/brown 1"/>
    <property type="match status" value="1"/>
</dbReference>
<feature type="transmembrane region" description="Helical" evidence="5">
    <location>
        <begin position="94"/>
        <end position="122"/>
    </location>
</feature>
<dbReference type="Pfam" id="PF07731">
    <property type="entry name" value="Cu-oxidase_2"/>
    <property type="match status" value="1"/>
</dbReference>
<evidence type="ECO:0000256" key="3">
    <source>
        <dbReference type="ARBA" id="ARBA00023002"/>
    </source>
</evidence>
<dbReference type="InterPro" id="IPR002355">
    <property type="entry name" value="Cu_oxidase_Cu_BS"/>
</dbReference>
<dbReference type="Proteomes" id="UP000799438">
    <property type="component" value="Unassembled WGS sequence"/>
</dbReference>
<dbReference type="SUPFAM" id="SSF49503">
    <property type="entry name" value="Cupredoxins"/>
    <property type="match status" value="3"/>
</dbReference>
<keyword evidence="2" id="KW-0479">Metal-binding</keyword>
<dbReference type="CDD" id="cd13857">
    <property type="entry name" value="CuRO_1_Diphenol_Ox"/>
    <property type="match status" value="1"/>
</dbReference>
<dbReference type="InterPro" id="IPR008972">
    <property type="entry name" value="Cupredoxin"/>
</dbReference>
<evidence type="ECO:0000256" key="4">
    <source>
        <dbReference type="ARBA" id="ARBA00023008"/>
    </source>
</evidence>
<evidence type="ECO:0000313" key="9">
    <source>
        <dbReference type="EMBL" id="KAF2141018.1"/>
    </source>
</evidence>
<evidence type="ECO:0000256" key="5">
    <source>
        <dbReference type="SAM" id="Phobius"/>
    </source>
</evidence>
<dbReference type="GeneID" id="54298142"/>
<organism evidence="9 10">
    <name type="scientific">Aplosporella prunicola CBS 121167</name>
    <dbReference type="NCBI Taxonomy" id="1176127"/>
    <lineage>
        <taxon>Eukaryota</taxon>
        <taxon>Fungi</taxon>
        <taxon>Dikarya</taxon>
        <taxon>Ascomycota</taxon>
        <taxon>Pezizomycotina</taxon>
        <taxon>Dothideomycetes</taxon>
        <taxon>Dothideomycetes incertae sedis</taxon>
        <taxon>Botryosphaeriales</taxon>
        <taxon>Aplosporellaceae</taxon>
        <taxon>Aplosporella</taxon>
    </lineage>
</organism>
<dbReference type="Gene3D" id="2.60.40.420">
    <property type="entry name" value="Cupredoxins - blue copper proteins"/>
    <property type="match status" value="3"/>
</dbReference>
<dbReference type="OrthoDB" id="2121828at2759"/>
<accession>A0A6A6BBN8</accession>
<evidence type="ECO:0000259" key="8">
    <source>
        <dbReference type="Pfam" id="PF07732"/>
    </source>
</evidence>
<proteinExistence type="inferred from homology"/>
<sequence length="720" mass="81018">MWLCPCARWNGRDWRLRSAPAPHLATRSLPELDSIHTFQLAPFCLVPSPSLLSAPIMSSPAPTRYHALPQQEIHQRHLASPTHRHVTYNNYQRWFNFSLLVLFLEFGLLIVVVAVALLAIFAQVPSRNVIPSGGPLKIVPRPSNSKYILDPNWDVAAAVRTREYHWIIQDAERNPDGVYRPMILINGEFPGPLIECNQGDTITVYIENQSTNSTSFHWHGIYQNGSNWMDGTAGITQCPVASGSSMTYNFTIDGQAGTYWYHAHMTTQGSDGLAGPFIIHSKNERDMQQLQYATDQVIMIQDYYHDLTSALLPHYLAPDRENAEPVPDGGLINGKNVRNCDTLLNRRCDNSTSSLSVFELDENKKHRLRIINTGAFAEFQVQIDEHEFAVTEADGTDLWPTYHHRLNISPGQRYSIVLTTNVSSAGFFWMRAKMVTACFAEENLSLASEVRAIVAYKPAKDSNRTHRPSSIEWGDPTDMQCLDMNATELRPVVSLRAPSAADTLIHLRSNFEIGSWRLSRGYFNSSSWRPNFSSPSLYRLVSGHQSKNSSFINSMSVPYGINSEGFDTTVELVYQTTGIRTVDILVSNFDDGSHPLHMHGYKFFVLSSGHGYPPVDLMQNLDLSNPLRRDTASVEAFGWILLRFVADNPGIWAFHCHFTWHTEAGMLMQFATRADEMATFNVPDEHHNMCEAKGLNKGAAPDDSTWFGDFGNFHQGDKSK</sequence>
<feature type="domain" description="Plastocyanin-like" evidence="7">
    <location>
        <begin position="531"/>
        <end position="674"/>
    </location>
</feature>
<reference evidence="9" key="1">
    <citation type="journal article" date="2020" name="Stud. Mycol.">
        <title>101 Dothideomycetes genomes: a test case for predicting lifestyles and emergence of pathogens.</title>
        <authorList>
            <person name="Haridas S."/>
            <person name="Albert R."/>
            <person name="Binder M."/>
            <person name="Bloem J."/>
            <person name="Labutti K."/>
            <person name="Salamov A."/>
            <person name="Andreopoulos B."/>
            <person name="Baker S."/>
            <person name="Barry K."/>
            <person name="Bills G."/>
            <person name="Bluhm B."/>
            <person name="Cannon C."/>
            <person name="Castanera R."/>
            <person name="Culley D."/>
            <person name="Daum C."/>
            <person name="Ezra D."/>
            <person name="Gonzalez J."/>
            <person name="Henrissat B."/>
            <person name="Kuo A."/>
            <person name="Liang C."/>
            <person name="Lipzen A."/>
            <person name="Lutzoni F."/>
            <person name="Magnuson J."/>
            <person name="Mondo S."/>
            <person name="Nolan M."/>
            <person name="Ohm R."/>
            <person name="Pangilinan J."/>
            <person name="Park H.-J."/>
            <person name="Ramirez L."/>
            <person name="Alfaro M."/>
            <person name="Sun H."/>
            <person name="Tritt A."/>
            <person name="Yoshinaga Y."/>
            <person name="Zwiers L.-H."/>
            <person name="Turgeon B."/>
            <person name="Goodwin S."/>
            <person name="Spatafora J."/>
            <person name="Crous P."/>
            <person name="Grigoriev I."/>
        </authorList>
    </citation>
    <scope>NUCLEOTIDE SEQUENCE</scope>
    <source>
        <strain evidence="9">CBS 121167</strain>
    </source>
</reference>
<dbReference type="GO" id="GO:0016491">
    <property type="term" value="F:oxidoreductase activity"/>
    <property type="evidence" value="ECO:0007669"/>
    <property type="project" value="UniProtKB-KW"/>
</dbReference>
<evidence type="ECO:0000256" key="1">
    <source>
        <dbReference type="ARBA" id="ARBA00010609"/>
    </source>
</evidence>
<keyword evidence="5" id="KW-0472">Membrane</keyword>
<dbReference type="InterPro" id="IPR011707">
    <property type="entry name" value="Cu-oxidase-like_N"/>
</dbReference>
<dbReference type="InterPro" id="IPR011706">
    <property type="entry name" value="Cu-oxidase_C"/>
</dbReference>
<keyword evidence="4" id="KW-0186">Copper</keyword>
<dbReference type="PANTHER" id="PTHR11709">
    <property type="entry name" value="MULTI-COPPER OXIDASE"/>
    <property type="match status" value="1"/>
</dbReference>
<keyword evidence="3" id="KW-0560">Oxidoreductase</keyword>
<evidence type="ECO:0000259" key="7">
    <source>
        <dbReference type="Pfam" id="PF07731"/>
    </source>
</evidence>
<dbReference type="PROSITE" id="PS00079">
    <property type="entry name" value="MULTICOPPER_OXIDASE1"/>
    <property type="match status" value="1"/>
</dbReference>
<feature type="domain" description="Plastocyanin-like" evidence="6">
    <location>
        <begin position="295"/>
        <end position="444"/>
    </location>
</feature>
<dbReference type="PROSITE" id="PS00080">
    <property type="entry name" value="MULTICOPPER_OXIDASE2"/>
    <property type="match status" value="1"/>
</dbReference>
<dbReference type="Pfam" id="PF07732">
    <property type="entry name" value="Cu-oxidase_3"/>
    <property type="match status" value="1"/>
</dbReference>
<dbReference type="RefSeq" id="XP_033396731.1">
    <property type="nucleotide sequence ID" value="XM_033540646.1"/>
</dbReference>
<dbReference type="Pfam" id="PF00394">
    <property type="entry name" value="Cu-oxidase"/>
    <property type="match status" value="1"/>
</dbReference>
<dbReference type="AlphaFoldDB" id="A0A6A6BBN8"/>
<feature type="domain" description="Plastocyanin-like" evidence="8">
    <location>
        <begin position="169"/>
        <end position="283"/>
    </location>
</feature>
<keyword evidence="5" id="KW-0812">Transmembrane</keyword>
<dbReference type="InterPro" id="IPR045087">
    <property type="entry name" value="Cu-oxidase_fam"/>
</dbReference>
<gene>
    <name evidence="9" type="ORF">K452DRAFT_288403</name>
</gene>
<name>A0A6A6BBN8_9PEZI</name>
<dbReference type="CDD" id="cd13910">
    <property type="entry name" value="CuRO_3_MCO_like_4"/>
    <property type="match status" value="1"/>
</dbReference>
<dbReference type="InterPro" id="IPR001117">
    <property type="entry name" value="Cu-oxidase_2nd"/>
</dbReference>
<dbReference type="PANTHER" id="PTHR11709:SF414">
    <property type="entry name" value="ADR239WP"/>
    <property type="match status" value="1"/>
</dbReference>
<comment type="similarity">
    <text evidence="1">Belongs to the multicopper oxidase family.</text>
</comment>
<evidence type="ECO:0000259" key="6">
    <source>
        <dbReference type="Pfam" id="PF00394"/>
    </source>
</evidence>
<dbReference type="GO" id="GO:0005507">
    <property type="term" value="F:copper ion binding"/>
    <property type="evidence" value="ECO:0007669"/>
    <property type="project" value="InterPro"/>
</dbReference>
<dbReference type="InterPro" id="IPR033138">
    <property type="entry name" value="Cu_oxidase_CS"/>
</dbReference>